<dbReference type="KEGG" id="uli:ETAA1_40300"/>
<dbReference type="OrthoDB" id="219623at2"/>
<proteinExistence type="predicted"/>
<dbReference type="RefSeq" id="WP_145241461.1">
    <property type="nucleotide sequence ID" value="NZ_CP036273.1"/>
</dbReference>
<protein>
    <submittedName>
        <fullName evidence="3">Uncharacterized protein</fullName>
    </submittedName>
</protein>
<name>A0A517XX38_9BACT</name>
<feature type="transmembrane region" description="Helical" evidence="2">
    <location>
        <begin position="16"/>
        <end position="39"/>
    </location>
</feature>
<gene>
    <name evidence="3" type="ORF">ETAA1_40300</name>
</gene>
<sequence length="1687" mass="179453">MYRPTTARRRPAARRGAILVVVLALLTIFAVVGIAFVFYSDGEMVAARYAKEAENRNGQMTPTPPAFDDDAELALSSVIFGASPTDPTAQVTNSLRGHDLLGGMYGTHGWRQDSPTTKQLNPPYSGAGLMHEDLTKTTVTTLGAVSDRARVVNNTAMNVGGAYYVVDPEISDGPREIAKTQPSDPTNNATMTGKKYVPKNAPYTYPDLNNLYLASVSPATGDVMVPSYFRPWAFNDRPATLNGQKTPAPAPLGGRLAPWNPSDPVLVANTDWVTAEGRAKILRPRPIDQLTPAELTAAWGKAWVPTVAEYGAAGFNAVGLYNKIDEKVRDGSIIGYPRPNADNSTTGDVFSSIGNVGVQKNDSILIDFGATAFEWPKGSGKMVKPLAAVLVTDTDGFLNVNAHGNVRDAGNHASYHGFGPWEINLESATANKGEASTIVSARYGKWGSPGARNAVLKTATEAAFDRSSRRLGQYGQVNWDSTGALAMGVSKAVLVPSFTAGANPFAVSPNYAAGFFDDNTDIKKAQNHPSLYNPADWSAFSEGQSLNPLPNGGTTTMPYGYTYPHTETRRLRQRYAGELDLYQQTTFHKLAGAPSGTLVGSFPAGATYRQDPAHPRRMLFTSLSAGLDLPGTMPQGQNTGTQFGFKTPGAYPPATLPAPAHASNSGLVSSQSWAYGGLGGVNLNRPLADYRDKTNAPLSSTNITATSANKAWADRQNMARDVFVRLVFGVGASGVSIDTDPTSKDYGKVSLPTETTTTDSYNGLRYLAQLAANVVDYIDGDDISTVFVWNPATSGTDSTNNVLGYVTDANVASIAAASMTDPTRFGERVVFGVEVPRLVINEVYSEIVDDPNGPKGKGKGKGQGKGSDDDGIVRFWVELMNPTSPAIPTGAPDGVLGTGKVVIKDFATPGVVPYKLTIARGKKGGKTLADDIRYNPANVAGAIPAGDQDIDYTFSDATDGTGMTPKNAEVEPNNGLYDPAGNAAQGVVVVGSEVKSAPTTTEFDPKNIKPAPPAWANGMIVAPALQYVIPNAQLNSVDLKNPADEYRRHVVLLRRLANPYLPENTATNPYVTVDSSDWVPANNALFSGNGAGPGLGGVLITDRVALGRVQPYSGHAYPDDIAAAALLTYSFPTSMSLYQAPTTAAMTEPKHTLGRHNGTGATAPAAATYTPATIPPAAAAPAKLTDTVMAPYDWLVHLDRSLVSQMELLTLQAGKPHEVTYYFLQPPTATNESIRKQVGFAPWFGVAPEGATAPQIGGHPYTLLGRSAVDMGGRSNNGLVRGLEYLRVKPWTYGVPAGGRFHGKLNVNTTQDIRVWNALSDPQEPRKVQEFTQADSDKLWTSLFTSPTTGGTPGSGVRTYTSQQLTDAISQKWTVPAPGETVDDADPYIDPEAKNYNARLASLDRPFKPFGGVDAARPPAAGMWTPPMIAPGGAGLQDTIFRADPTLMTVTGQPRLYGSTAHPYLDAELTRKIANNTTTVSNIFTVHLTIVYHQVRVGNDEQVQVLENDGTTVSTKLRNRIGAEAFREVPGDMRQQYMAVVDRSSAVVKPDTNYTGQTLQNIPYYVALDANVNKGDTDFTITNGTANGTNSVLVYADGNLMEIRPGDTIVVGSGVEAELVTVSSIPSAGTLRLGAGGFARPHPAGTVVTNAAFGRPTQPGSLFNPIKAPDTFRRNYPLLIPTATRVR</sequence>
<keyword evidence="2" id="KW-1133">Transmembrane helix</keyword>
<keyword evidence="2" id="KW-0472">Membrane</keyword>
<feature type="region of interest" description="Disordered" evidence="1">
    <location>
        <begin position="849"/>
        <end position="868"/>
    </location>
</feature>
<evidence type="ECO:0000313" key="3">
    <source>
        <dbReference type="EMBL" id="QDU22055.1"/>
    </source>
</evidence>
<organism evidence="3 4">
    <name type="scientific">Urbifossiella limnaea</name>
    <dbReference type="NCBI Taxonomy" id="2528023"/>
    <lineage>
        <taxon>Bacteria</taxon>
        <taxon>Pseudomonadati</taxon>
        <taxon>Planctomycetota</taxon>
        <taxon>Planctomycetia</taxon>
        <taxon>Gemmatales</taxon>
        <taxon>Gemmataceae</taxon>
        <taxon>Urbifossiella</taxon>
    </lineage>
</organism>
<reference evidence="3 4" key="1">
    <citation type="submission" date="2019-02" db="EMBL/GenBank/DDBJ databases">
        <title>Deep-cultivation of Planctomycetes and their phenomic and genomic characterization uncovers novel biology.</title>
        <authorList>
            <person name="Wiegand S."/>
            <person name="Jogler M."/>
            <person name="Boedeker C."/>
            <person name="Pinto D."/>
            <person name="Vollmers J."/>
            <person name="Rivas-Marin E."/>
            <person name="Kohn T."/>
            <person name="Peeters S.H."/>
            <person name="Heuer A."/>
            <person name="Rast P."/>
            <person name="Oberbeckmann S."/>
            <person name="Bunk B."/>
            <person name="Jeske O."/>
            <person name="Meyerdierks A."/>
            <person name="Storesund J.E."/>
            <person name="Kallscheuer N."/>
            <person name="Luecker S."/>
            <person name="Lage O.M."/>
            <person name="Pohl T."/>
            <person name="Merkel B.J."/>
            <person name="Hornburger P."/>
            <person name="Mueller R.-W."/>
            <person name="Bruemmer F."/>
            <person name="Labrenz M."/>
            <person name="Spormann A.M."/>
            <person name="Op den Camp H."/>
            <person name="Overmann J."/>
            <person name="Amann R."/>
            <person name="Jetten M.S.M."/>
            <person name="Mascher T."/>
            <person name="Medema M.H."/>
            <person name="Devos D.P."/>
            <person name="Kaster A.-K."/>
            <person name="Ovreas L."/>
            <person name="Rohde M."/>
            <person name="Galperin M.Y."/>
            <person name="Jogler C."/>
        </authorList>
    </citation>
    <scope>NUCLEOTIDE SEQUENCE [LARGE SCALE GENOMIC DNA]</scope>
    <source>
        <strain evidence="3 4">ETA_A1</strain>
    </source>
</reference>
<keyword evidence="2" id="KW-0812">Transmembrane</keyword>
<accession>A0A517XX38</accession>
<dbReference type="EMBL" id="CP036273">
    <property type="protein sequence ID" value="QDU22055.1"/>
    <property type="molecule type" value="Genomic_DNA"/>
</dbReference>
<evidence type="ECO:0000313" key="4">
    <source>
        <dbReference type="Proteomes" id="UP000319576"/>
    </source>
</evidence>
<evidence type="ECO:0000256" key="2">
    <source>
        <dbReference type="SAM" id="Phobius"/>
    </source>
</evidence>
<evidence type="ECO:0000256" key="1">
    <source>
        <dbReference type="SAM" id="MobiDB-lite"/>
    </source>
</evidence>
<dbReference type="Proteomes" id="UP000319576">
    <property type="component" value="Chromosome"/>
</dbReference>
<keyword evidence="4" id="KW-1185">Reference proteome</keyword>